<organism evidence="2">
    <name type="scientific">marine sediment metagenome</name>
    <dbReference type="NCBI Taxonomy" id="412755"/>
    <lineage>
        <taxon>unclassified sequences</taxon>
        <taxon>metagenomes</taxon>
        <taxon>ecological metagenomes</taxon>
    </lineage>
</organism>
<dbReference type="SMART" id="SM00174">
    <property type="entry name" value="RHO"/>
    <property type="match status" value="1"/>
</dbReference>
<evidence type="ECO:0008006" key="3">
    <source>
        <dbReference type="Google" id="ProtNLM"/>
    </source>
</evidence>
<dbReference type="PROSITE" id="PS51421">
    <property type="entry name" value="RAS"/>
    <property type="match status" value="1"/>
</dbReference>
<dbReference type="InterPro" id="IPR001806">
    <property type="entry name" value="Small_GTPase"/>
</dbReference>
<dbReference type="InterPro" id="IPR027417">
    <property type="entry name" value="P-loop_NTPase"/>
</dbReference>
<dbReference type="NCBIfam" id="TIGR00231">
    <property type="entry name" value="small_GTP"/>
    <property type="match status" value="1"/>
</dbReference>
<dbReference type="FunFam" id="3.40.50.300:FF:001329">
    <property type="entry name" value="Small GTP-binding protein, putative"/>
    <property type="match status" value="1"/>
</dbReference>
<dbReference type="PRINTS" id="PR00449">
    <property type="entry name" value="RASTRNSFRMNG"/>
</dbReference>
<accession>A0A0F9QG12</accession>
<dbReference type="Pfam" id="PF00071">
    <property type="entry name" value="Ras"/>
    <property type="match status" value="1"/>
</dbReference>
<reference evidence="2" key="1">
    <citation type="journal article" date="2015" name="Nature">
        <title>Complex archaea that bridge the gap between prokaryotes and eukaryotes.</title>
        <authorList>
            <person name="Spang A."/>
            <person name="Saw J.H."/>
            <person name="Jorgensen S.L."/>
            <person name="Zaremba-Niedzwiedzka K."/>
            <person name="Martijn J."/>
            <person name="Lind A.E."/>
            <person name="van Eijk R."/>
            <person name="Schleper C."/>
            <person name="Guy L."/>
            <person name="Ettema T.J."/>
        </authorList>
    </citation>
    <scope>NUCLEOTIDE SEQUENCE</scope>
</reference>
<evidence type="ECO:0000313" key="2">
    <source>
        <dbReference type="EMBL" id="KKN12136.1"/>
    </source>
</evidence>
<dbReference type="GO" id="GO:0003924">
    <property type="term" value="F:GTPase activity"/>
    <property type="evidence" value="ECO:0007669"/>
    <property type="project" value="InterPro"/>
</dbReference>
<proteinExistence type="predicted"/>
<keyword evidence="1" id="KW-0547">Nucleotide-binding</keyword>
<dbReference type="EMBL" id="LAZR01004063">
    <property type="protein sequence ID" value="KKN12136.1"/>
    <property type="molecule type" value="Genomic_DNA"/>
</dbReference>
<sequence length="173" mass="19277">MSPNSLFKFKITLFGPGGVGKTSLLLRYIKDYFGEDLKKTIGSNFLIKDVDVDGKTVRLLLWDIGGQPQFHKLRNIYFKGSNAALGVFDLSSSQTLLKIPGWISSIKKTVKKTIPMILLGNKADLEREVDRAEAEDLAKKLSCNYLETSAKTGLNVEQAFEFIARACLKDLVE</sequence>
<comment type="caution">
    <text evidence="2">The sequence shown here is derived from an EMBL/GenBank/DDBJ whole genome shotgun (WGS) entry which is preliminary data.</text>
</comment>
<gene>
    <name evidence="2" type="ORF">LCGC14_1019540</name>
</gene>
<dbReference type="CDD" id="cd00154">
    <property type="entry name" value="Rab"/>
    <property type="match status" value="1"/>
</dbReference>
<dbReference type="AlphaFoldDB" id="A0A0F9QG12"/>
<dbReference type="PANTHER" id="PTHR47978">
    <property type="match status" value="1"/>
</dbReference>
<dbReference type="SMART" id="SM00176">
    <property type="entry name" value="RAN"/>
    <property type="match status" value="1"/>
</dbReference>
<dbReference type="SUPFAM" id="SSF52540">
    <property type="entry name" value="P-loop containing nucleoside triphosphate hydrolases"/>
    <property type="match status" value="1"/>
</dbReference>
<dbReference type="SMART" id="SM00173">
    <property type="entry name" value="RAS"/>
    <property type="match status" value="1"/>
</dbReference>
<dbReference type="InterPro" id="IPR005225">
    <property type="entry name" value="Small_GTP-bd"/>
</dbReference>
<name>A0A0F9QG12_9ZZZZ</name>
<protein>
    <recommendedName>
        <fullName evidence="3">GTP-binding protein</fullName>
    </recommendedName>
</protein>
<dbReference type="PROSITE" id="PS51419">
    <property type="entry name" value="RAB"/>
    <property type="match status" value="1"/>
</dbReference>
<dbReference type="GO" id="GO:0005525">
    <property type="term" value="F:GTP binding"/>
    <property type="evidence" value="ECO:0007669"/>
    <property type="project" value="InterPro"/>
</dbReference>
<dbReference type="PROSITE" id="PS51420">
    <property type="entry name" value="RHO"/>
    <property type="match status" value="1"/>
</dbReference>
<evidence type="ECO:0000256" key="1">
    <source>
        <dbReference type="ARBA" id="ARBA00022741"/>
    </source>
</evidence>
<dbReference type="PROSITE" id="PS51417">
    <property type="entry name" value="ARF"/>
    <property type="match status" value="1"/>
</dbReference>
<dbReference type="Gene3D" id="3.40.50.300">
    <property type="entry name" value="P-loop containing nucleotide triphosphate hydrolases"/>
    <property type="match status" value="1"/>
</dbReference>
<dbReference type="SMART" id="SM00175">
    <property type="entry name" value="RAB"/>
    <property type="match status" value="1"/>
</dbReference>